<accession>A0A8J7F7R4</accession>
<dbReference type="PANTHER" id="PTHR43685:SF2">
    <property type="entry name" value="GLYCOSYLTRANSFERASE 2-LIKE DOMAIN-CONTAINING PROTEIN"/>
    <property type="match status" value="1"/>
</dbReference>
<protein>
    <submittedName>
        <fullName evidence="2">Glycosyltransferase</fullName>
    </submittedName>
</protein>
<evidence type="ECO:0000259" key="1">
    <source>
        <dbReference type="Pfam" id="PF00535"/>
    </source>
</evidence>
<dbReference type="Gene3D" id="3.90.550.10">
    <property type="entry name" value="Spore Coat Polysaccharide Biosynthesis Protein SpsA, Chain A"/>
    <property type="match status" value="1"/>
</dbReference>
<dbReference type="InterPro" id="IPR001173">
    <property type="entry name" value="Glyco_trans_2-like"/>
</dbReference>
<dbReference type="InterPro" id="IPR029044">
    <property type="entry name" value="Nucleotide-diphossugar_trans"/>
</dbReference>
<dbReference type="Proteomes" id="UP000620559">
    <property type="component" value="Unassembled WGS sequence"/>
</dbReference>
<sequence>MSANFVSVIIPVYNDSERLKLCLQALENQTYSKDLYEVIVVDNASTEDIKSVVNQFSQAKYTYENKPGSYVARNKGITISKGDIIAFTDADCIPSLDWIEKGTTKLLKTSNCGLVGGKIEVIFKNQTQPTIIELYDSITAFPQQYFIEKDKFGATANVFTFKSVIDSIGGFNNGLKSNGDREWGNRVSFQYKLIYAEDTCVCHPARYTYTQMQKKYARLVGGQYDLQKKQNIYSFSLFAKYLIWDFMDSIEQSLRALFGKNIFKSSELRATDTLQKIELTKLILFIRYVMITERIRLHFGGESDRG</sequence>
<name>A0A8J7F7R4_9CYAN</name>
<dbReference type="PANTHER" id="PTHR43685">
    <property type="entry name" value="GLYCOSYLTRANSFERASE"/>
    <property type="match status" value="1"/>
</dbReference>
<comment type="caution">
    <text evidence="2">The sequence shown here is derived from an EMBL/GenBank/DDBJ whole genome shotgun (WGS) entry which is preliminary data.</text>
</comment>
<evidence type="ECO:0000313" key="3">
    <source>
        <dbReference type="Proteomes" id="UP000620559"/>
    </source>
</evidence>
<evidence type="ECO:0000313" key="2">
    <source>
        <dbReference type="EMBL" id="MBE9213109.1"/>
    </source>
</evidence>
<organism evidence="2 3">
    <name type="scientific">Plectonema cf. radiosum LEGE 06105</name>
    <dbReference type="NCBI Taxonomy" id="945769"/>
    <lineage>
        <taxon>Bacteria</taxon>
        <taxon>Bacillati</taxon>
        <taxon>Cyanobacteriota</taxon>
        <taxon>Cyanophyceae</taxon>
        <taxon>Oscillatoriophycideae</taxon>
        <taxon>Oscillatoriales</taxon>
        <taxon>Microcoleaceae</taxon>
        <taxon>Plectonema</taxon>
    </lineage>
</organism>
<dbReference type="Pfam" id="PF00535">
    <property type="entry name" value="Glycos_transf_2"/>
    <property type="match status" value="1"/>
</dbReference>
<reference evidence="2" key="1">
    <citation type="submission" date="2020-10" db="EMBL/GenBank/DDBJ databases">
        <authorList>
            <person name="Castelo-Branco R."/>
            <person name="Eusebio N."/>
            <person name="Adriana R."/>
            <person name="Vieira A."/>
            <person name="Brugerolle De Fraissinette N."/>
            <person name="Rezende De Castro R."/>
            <person name="Schneider M.P."/>
            <person name="Vasconcelos V."/>
            <person name="Leao P.N."/>
        </authorList>
    </citation>
    <scope>NUCLEOTIDE SEQUENCE</scope>
    <source>
        <strain evidence="2">LEGE 06105</strain>
    </source>
</reference>
<dbReference type="EMBL" id="JADEWL010000025">
    <property type="protein sequence ID" value="MBE9213109.1"/>
    <property type="molecule type" value="Genomic_DNA"/>
</dbReference>
<dbReference type="AlphaFoldDB" id="A0A8J7F7R4"/>
<gene>
    <name evidence="2" type="ORF">IQ247_10555</name>
</gene>
<keyword evidence="3" id="KW-1185">Reference proteome</keyword>
<proteinExistence type="predicted"/>
<dbReference type="InterPro" id="IPR050834">
    <property type="entry name" value="Glycosyltransf_2"/>
</dbReference>
<feature type="domain" description="Glycosyltransferase 2-like" evidence="1">
    <location>
        <begin position="7"/>
        <end position="135"/>
    </location>
</feature>
<dbReference type="RefSeq" id="WP_193919687.1">
    <property type="nucleotide sequence ID" value="NZ_JADEWL010000025.1"/>
</dbReference>
<dbReference type="SUPFAM" id="SSF53448">
    <property type="entry name" value="Nucleotide-diphospho-sugar transferases"/>
    <property type="match status" value="1"/>
</dbReference>